<feature type="transmembrane region" description="Helical" evidence="8">
    <location>
        <begin position="231"/>
        <end position="252"/>
    </location>
</feature>
<keyword evidence="3" id="KW-1003">Cell membrane</keyword>
<keyword evidence="4" id="KW-0762">Sugar transport</keyword>
<dbReference type="EnsemblMetazoa" id="RPRC017731-RA">
    <property type="protein sequence ID" value="RPRC017731-PA"/>
    <property type="gene ID" value="RPRC017731"/>
</dbReference>
<dbReference type="PANTHER" id="PTHR48021">
    <property type="match status" value="1"/>
</dbReference>
<proteinExistence type="predicted"/>
<evidence type="ECO:0000256" key="5">
    <source>
        <dbReference type="ARBA" id="ARBA00022692"/>
    </source>
</evidence>
<evidence type="ECO:0000256" key="6">
    <source>
        <dbReference type="ARBA" id="ARBA00022989"/>
    </source>
</evidence>
<evidence type="ECO:0000313" key="11">
    <source>
        <dbReference type="Proteomes" id="UP000015103"/>
    </source>
</evidence>
<feature type="transmembrane region" description="Helical" evidence="8">
    <location>
        <begin position="25"/>
        <end position="46"/>
    </location>
</feature>
<dbReference type="Pfam" id="PF00083">
    <property type="entry name" value="Sugar_tr"/>
    <property type="match status" value="1"/>
</dbReference>
<organism evidence="10 11">
    <name type="scientific">Rhodnius prolixus</name>
    <name type="common">Triatomid bug</name>
    <dbReference type="NCBI Taxonomy" id="13249"/>
    <lineage>
        <taxon>Eukaryota</taxon>
        <taxon>Metazoa</taxon>
        <taxon>Ecdysozoa</taxon>
        <taxon>Arthropoda</taxon>
        <taxon>Hexapoda</taxon>
        <taxon>Insecta</taxon>
        <taxon>Pterygota</taxon>
        <taxon>Neoptera</taxon>
        <taxon>Paraneoptera</taxon>
        <taxon>Hemiptera</taxon>
        <taxon>Heteroptera</taxon>
        <taxon>Panheteroptera</taxon>
        <taxon>Cimicomorpha</taxon>
        <taxon>Reduviidae</taxon>
        <taxon>Triatominae</taxon>
        <taxon>Rhodnius</taxon>
    </lineage>
</organism>
<dbReference type="RefSeq" id="XP_073976933.1">
    <property type="nucleotide sequence ID" value="XM_074120832.1"/>
</dbReference>
<dbReference type="AlphaFoldDB" id="A0A905R0G6"/>
<reference evidence="10" key="1">
    <citation type="submission" date="2022-10" db="UniProtKB">
        <authorList>
            <consortium name="EnsemblMetazoa"/>
        </authorList>
    </citation>
    <scope>IDENTIFICATION</scope>
</reference>
<dbReference type="Gene3D" id="1.20.1250.20">
    <property type="entry name" value="MFS general substrate transporter like domains"/>
    <property type="match status" value="1"/>
</dbReference>
<dbReference type="PANTHER" id="PTHR48021:SF46">
    <property type="entry name" value="MAJOR FACILITATOR SUPERFAMILY (MFS) PROFILE DOMAIN-CONTAINING PROTEIN"/>
    <property type="match status" value="1"/>
</dbReference>
<dbReference type="FunFam" id="1.20.1250.20:FF:000218">
    <property type="entry name" value="facilitated trehalose transporter Tret1"/>
    <property type="match status" value="1"/>
</dbReference>
<evidence type="ECO:0000256" key="7">
    <source>
        <dbReference type="ARBA" id="ARBA00023136"/>
    </source>
</evidence>
<dbReference type="EMBL" id="ACPB03000266">
    <property type="status" value="NOT_ANNOTATED_CDS"/>
    <property type="molecule type" value="Genomic_DNA"/>
</dbReference>
<dbReference type="PROSITE" id="PS50850">
    <property type="entry name" value="MFS"/>
    <property type="match status" value="1"/>
</dbReference>
<feature type="transmembrane region" description="Helical" evidence="8">
    <location>
        <begin position="82"/>
        <end position="103"/>
    </location>
</feature>
<keyword evidence="2" id="KW-0813">Transport</keyword>
<evidence type="ECO:0000256" key="1">
    <source>
        <dbReference type="ARBA" id="ARBA00004651"/>
    </source>
</evidence>
<evidence type="ECO:0000256" key="8">
    <source>
        <dbReference type="SAM" id="Phobius"/>
    </source>
</evidence>
<feature type="transmembrane region" description="Helical" evidence="8">
    <location>
        <begin position="304"/>
        <end position="325"/>
    </location>
</feature>
<evidence type="ECO:0000259" key="9">
    <source>
        <dbReference type="PROSITE" id="PS50850"/>
    </source>
</evidence>
<dbReference type="InterPro" id="IPR005828">
    <property type="entry name" value="MFS_sugar_transport-like"/>
</dbReference>
<keyword evidence="7 8" id="KW-0472">Membrane</keyword>
<comment type="subcellular location">
    <subcellularLocation>
        <location evidence="1">Cell membrane</location>
        <topology evidence="1">Multi-pass membrane protein</topology>
    </subcellularLocation>
</comment>
<keyword evidence="11" id="KW-1185">Reference proteome</keyword>
<feature type="transmembrane region" description="Helical" evidence="8">
    <location>
        <begin position="58"/>
        <end position="76"/>
    </location>
</feature>
<evidence type="ECO:0000313" key="10">
    <source>
        <dbReference type="EnsemblMetazoa" id="RPRC017731-PA"/>
    </source>
</evidence>
<evidence type="ECO:0000256" key="3">
    <source>
        <dbReference type="ARBA" id="ARBA00022475"/>
    </source>
</evidence>
<sequence>MLACGPIILSSWILALTTKSISALYAVRIIQGIAMAIPYAVTPMYIAEIAEPCLRGQLGSYFQVFFYIGVLYSYATGPYFEYQIYLYLECLPVILFIIVYSFMPESPYYLLMKEKEEEAYKALSWLRADEDVLQEFNDIKENVAEDMRNRGTWKALIATKKDRMALFIVEIVCLVRYTNGISTISLYITQTLTQGGAWVLNSDQMAIVLTTILIIVTTGASFAADTVGRRPLLLISTIGATLFHSVVAVYYYLHERTNVDVSAYMWISFIALLGFCVVANIGLGPLMSIMQAEYFPSHTRAKGAGITGVVTGVSCFVSIKTYQVVDDYFGIYMNYVIFALISLTGAIFFWAVVHETAGKSLGQVQKTLLSTSSESKFS</sequence>
<protein>
    <submittedName>
        <fullName evidence="10">Major facilitator superfamily (MFS) profile domain-containing protein</fullName>
    </submittedName>
</protein>
<accession>A0A905R0G6</accession>
<dbReference type="InterPro" id="IPR020846">
    <property type="entry name" value="MFS_dom"/>
</dbReference>
<feature type="transmembrane region" description="Helical" evidence="8">
    <location>
        <begin position="331"/>
        <end position="353"/>
    </location>
</feature>
<dbReference type="InterPro" id="IPR050549">
    <property type="entry name" value="MFS_Trehalose_Transporter"/>
</dbReference>
<dbReference type="GO" id="GO:0022857">
    <property type="term" value="F:transmembrane transporter activity"/>
    <property type="evidence" value="ECO:0007669"/>
    <property type="project" value="InterPro"/>
</dbReference>
<keyword evidence="5 8" id="KW-0812">Transmembrane</keyword>
<dbReference type="InterPro" id="IPR036259">
    <property type="entry name" value="MFS_trans_sf"/>
</dbReference>
<keyword evidence="6 8" id="KW-1133">Transmembrane helix</keyword>
<dbReference type="Proteomes" id="UP000015103">
    <property type="component" value="Unassembled WGS sequence"/>
</dbReference>
<evidence type="ECO:0000256" key="2">
    <source>
        <dbReference type="ARBA" id="ARBA00022448"/>
    </source>
</evidence>
<feature type="transmembrane region" description="Helical" evidence="8">
    <location>
        <begin position="164"/>
        <end position="185"/>
    </location>
</feature>
<feature type="domain" description="Major facilitator superfamily (MFS) profile" evidence="9">
    <location>
        <begin position="1"/>
        <end position="357"/>
    </location>
</feature>
<feature type="transmembrane region" description="Helical" evidence="8">
    <location>
        <begin position="205"/>
        <end position="224"/>
    </location>
</feature>
<evidence type="ECO:0000256" key="4">
    <source>
        <dbReference type="ARBA" id="ARBA00022597"/>
    </source>
</evidence>
<dbReference type="SUPFAM" id="SSF103473">
    <property type="entry name" value="MFS general substrate transporter"/>
    <property type="match status" value="1"/>
</dbReference>
<name>A0A905R0G6_RHOPR</name>
<dbReference type="GO" id="GO:0005886">
    <property type="term" value="C:plasma membrane"/>
    <property type="evidence" value="ECO:0007669"/>
    <property type="project" value="UniProtKB-SubCell"/>
</dbReference>
<feature type="transmembrane region" description="Helical" evidence="8">
    <location>
        <begin position="264"/>
        <end position="283"/>
    </location>
</feature>
<dbReference type="GeneID" id="141450410"/>